<dbReference type="PANTHER" id="PTHR21299:SF2">
    <property type="entry name" value="CYTIDYLATE KINASE"/>
    <property type="match status" value="1"/>
</dbReference>
<evidence type="ECO:0000256" key="6">
    <source>
        <dbReference type="ARBA" id="ARBA00022840"/>
    </source>
</evidence>
<dbReference type="Gene3D" id="3.40.50.300">
    <property type="entry name" value="P-loop containing nucleotide triphosphate hydrolases"/>
    <property type="match status" value="1"/>
</dbReference>
<protein>
    <recommendedName>
        <fullName evidence="9">Cytidylate kinase</fullName>
        <shortName evidence="9">CK</shortName>
        <ecNumber evidence="9">2.7.4.25</ecNumber>
    </recommendedName>
    <alternativeName>
        <fullName evidence="9">Cytidine monophosphate kinase</fullName>
        <shortName evidence="9">CMP kinase</shortName>
    </alternativeName>
</protein>
<dbReference type="CDD" id="cd02020">
    <property type="entry name" value="CMPK"/>
    <property type="match status" value="1"/>
</dbReference>
<dbReference type="GO" id="GO:0036430">
    <property type="term" value="F:CMP kinase activity"/>
    <property type="evidence" value="ECO:0007669"/>
    <property type="project" value="RHEA"/>
</dbReference>
<evidence type="ECO:0000256" key="5">
    <source>
        <dbReference type="ARBA" id="ARBA00022777"/>
    </source>
</evidence>
<dbReference type="NCBIfam" id="TIGR00017">
    <property type="entry name" value="cmk"/>
    <property type="match status" value="1"/>
</dbReference>
<dbReference type="HAMAP" id="MF_00238">
    <property type="entry name" value="Cytidyl_kinase_type1"/>
    <property type="match status" value="1"/>
</dbReference>
<evidence type="ECO:0000313" key="11">
    <source>
        <dbReference type="EMBL" id="RBW70300.1"/>
    </source>
</evidence>
<name>A0A366XV89_9BACI</name>
<keyword evidence="4 9" id="KW-0547">Nucleotide-binding</keyword>
<sequence>MSKKINIALDGPAGAGKSTVAKKVAEELSYLYIDTGAMYRALTYKALQQNIELEDGEALKRLLDHTTIELKKLHHTQCVYLDHEDVTESIRSIEVTNNVSFTAKHSEVRQEMVKRQQHLAESGGVVMDGRDVGTHVLPNAEVKIFLVASVEERAKRRFEELNGKNIQTEFEQLKKEIELRDQRDSERLIAPLKKAADAIEIDSTSLSINEVVNQILTIVKERS</sequence>
<keyword evidence="3 9" id="KW-0808">Transferase</keyword>
<comment type="subcellular location">
    <subcellularLocation>
        <location evidence="9">Cytoplasm</location>
    </subcellularLocation>
</comment>
<dbReference type="InterPro" id="IPR003136">
    <property type="entry name" value="Cytidylate_kin"/>
</dbReference>
<dbReference type="EC" id="2.7.4.25" evidence="9"/>
<accession>A0A366XV89</accession>
<dbReference type="Proteomes" id="UP000253314">
    <property type="component" value="Unassembled WGS sequence"/>
</dbReference>
<proteinExistence type="inferred from homology"/>
<organism evidence="11 12">
    <name type="scientific">Bacillus taeanensis</name>
    <dbReference type="NCBI Taxonomy" id="273032"/>
    <lineage>
        <taxon>Bacteria</taxon>
        <taxon>Bacillati</taxon>
        <taxon>Bacillota</taxon>
        <taxon>Bacilli</taxon>
        <taxon>Bacillales</taxon>
        <taxon>Bacillaceae</taxon>
        <taxon>Bacillus</taxon>
    </lineage>
</organism>
<keyword evidence="6 9" id="KW-0067">ATP-binding</keyword>
<dbReference type="GO" id="GO:0005829">
    <property type="term" value="C:cytosol"/>
    <property type="evidence" value="ECO:0007669"/>
    <property type="project" value="TreeGrafter"/>
</dbReference>
<dbReference type="GO" id="GO:0005524">
    <property type="term" value="F:ATP binding"/>
    <property type="evidence" value="ECO:0007669"/>
    <property type="project" value="UniProtKB-UniRule"/>
</dbReference>
<comment type="catalytic activity">
    <reaction evidence="8 9">
        <text>CMP + ATP = CDP + ADP</text>
        <dbReference type="Rhea" id="RHEA:11600"/>
        <dbReference type="ChEBI" id="CHEBI:30616"/>
        <dbReference type="ChEBI" id="CHEBI:58069"/>
        <dbReference type="ChEBI" id="CHEBI:60377"/>
        <dbReference type="ChEBI" id="CHEBI:456216"/>
        <dbReference type="EC" id="2.7.4.25"/>
    </reaction>
</comment>
<evidence type="ECO:0000256" key="7">
    <source>
        <dbReference type="ARBA" id="ARBA00047615"/>
    </source>
</evidence>
<dbReference type="Pfam" id="PF02224">
    <property type="entry name" value="Cytidylate_kin"/>
    <property type="match status" value="1"/>
</dbReference>
<comment type="catalytic activity">
    <reaction evidence="7 9">
        <text>dCMP + ATP = dCDP + ADP</text>
        <dbReference type="Rhea" id="RHEA:25094"/>
        <dbReference type="ChEBI" id="CHEBI:30616"/>
        <dbReference type="ChEBI" id="CHEBI:57566"/>
        <dbReference type="ChEBI" id="CHEBI:58593"/>
        <dbReference type="ChEBI" id="CHEBI:456216"/>
        <dbReference type="EC" id="2.7.4.25"/>
    </reaction>
</comment>
<keyword evidence="5 9" id="KW-0418">Kinase</keyword>
<evidence type="ECO:0000256" key="4">
    <source>
        <dbReference type="ARBA" id="ARBA00022741"/>
    </source>
</evidence>
<comment type="similarity">
    <text evidence="1 9">Belongs to the cytidylate kinase family. Type 1 subfamily.</text>
</comment>
<feature type="domain" description="Cytidylate kinase" evidence="10">
    <location>
        <begin position="7"/>
        <end position="220"/>
    </location>
</feature>
<dbReference type="OrthoDB" id="9807434at2"/>
<evidence type="ECO:0000256" key="9">
    <source>
        <dbReference type="HAMAP-Rule" id="MF_00238"/>
    </source>
</evidence>
<dbReference type="RefSeq" id="WP_113805208.1">
    <property type="nucleotide sequence ID" value="NZ_QOCW01000005.1"/>
</dbReference>
<evidence type="ECO:0000256" key="1">
    <source>
        <dbReference type="ARBA" id="ARBA00009427"/>
    </source>
</evidence>
<evidence type="ECO:0000256" key="3">
    <source>
        <dbReference type="ARBA" id="ARBA00022679"/>
    </source>
</evidence>
<feature type="binding site" evidence="9">
    <location>
        <begin position="11"/>
        <end position="19"/>
    </location>
    <ligand>
        <name>ATP</name>
        <dbReference type="ChEBI" id="CHEBI:30616"/>
    </ligand>
</feature>
<dbReference type="FunFam" id="3.40.50.300:FF:000484">
    <property type="entry name" value="Cytidylate kinase"/>
    <property type="match status" value="1"/>
</dbReference>
<evidence type="ECO:0000313" key="12">
    <source>
        <dbReference type="Proteomes" id="UP000253314"/>
    </source>
</evidence>
<reference evidence="11 12" key="1">
    <citation type="submission" date="2018-07" db="EMBL/GenBank/DDBJ databases">
        <title>Lottiidibacillus patelloidae gen. nov., sp. nov., isolated from the intestinal tract of a marine limpet and the reclassification of B. taeanensis BH030017T, B. algicola KMM 3737T and B. hwajinpoensis SW-72T as genus Lottiidibacillus.</title>
        <authorList>
            <person name="Liu R."/>
            <person name="Huang Z."/>
        </authorList>
    </citation>
    <scope>NUCLEOTIDE SEQUENCE [LARGE SCALE GENOMIC DNA]</scope>
    <source>
        <strain evidence="11 12">BH030017</strain>
    </source>
</reference>
<dbReference type="GO" id="GO:0036431">
    <property type="term" value="F:dCMP kinase activity"/>
    <property type="evidence" value="ECO:0007669"/>
    <property type="project" value="InterPro"/>
</dbReference>
<dbReference type="EMBL" id="QOCW01000005">
    <property type="protein sequence ID" value="RBW70300.1"/>
    <property type="molecule type" value="Genomic_DNA"/>
</dbReference>
<comment type="caution">
    <text evidence="11">The sequence shown here is derived from an EMBL/GenBank/DDBJ whole genome shotgun (WGS) entry which is preliminary data.</text>
</comment>
<evidence type="ECO:0000259" key="10">
    <source>
        <dbReference type="Pfam" id="PF02224"/>
    </source>
</evidence>
<dbReference type="SUPFAM" id="SSF52540">
    <property type="entry name" value="P-loop containing nucleoside triphosphate hydrolases"/>
    <property type="match status" value="1"/>
</dbReference>
<dbReference type="GO" id="GO:0015949">
    <property type="term" value="P:nucleobase-containing small molecule interconversion"/>
    <property type="evidence" value="ECO:0007669"/>
    <property type="project" value="TreeGrafter"/>
</dbReference>
<dbReference type="AlphaFoldDB" id="A0A366XV89"/>
<evidence type="ECO:0000256" key="2">
    <source>
        <dbReference type="ARBA" id="ARBA00022490"/>
    </source>
</evidence>
<keyword evidence="12" id="KW-1185">Reference proteome</keyword>
<dbReference type="InterPro" id="IPR011994">
    <property type="entry name" value="Cytidylate_kinase_dom"/>
</dbReference>
<gene>
    <name evidence="9" type="primary">cmk</name>
    <name evidence="11" type="ORF">DS031_06945</name>
</gene>
<dbReference type="InterPro" id="IPR027417">
    <property type="entry name" value="P-loop_NTPase"/>
</dbReference>
<keyword evidence="2 9" id="KW-0963">Cytoplasm</keyword>
<evidence type="ECO:0000256" key="8">
    <source>
        <dbReference type="ARBA" id="ARBA00048478"/>
    </source>
</evidence>
<dbReference type="GO" id="GO:0006220">
    <property type="term" value="P:pyrimidine nucleotide metabolic process"/>
    <property type="evidence" value="ECO:0007669"/>
    <property type="project" value="UniProtKB-UniRule"/>
</dbReference>
<dbReference type="PANTHER" id="PTHR21299">
    <property type="entry name" value="CYTIDYLATE KINASE/PANTOATE-BETA-ALANINE LIGASE"/>
    <property type="match status" value="1"/>
</dbReference>